<comment type="caution">
    <text evidence="1">The sequence shown here is derived from an EMBL/GenBank/DDBJ whole genome shotgun (WGS) entry which is preliminary data.</text>
</comment>
<sequence length="128" mass="14053">MACRPLFMPSLKGECLSREMDIAFEWVPGRDLEQKRACIVSWHAAAREQAGIENILEISTRSENPLGRSLSAFNLALSIPGREDPVTVECAYQGSKVFEHGGPFTDLLGVSSWEAKKDPRLTSSGSIT</sequence>
<dbReference type="STRING" id="1123237.Salmuc_01326"/>
<dbReference type="InterPro" id="IPR053913">
    <property type="entry name" value="NADAR-DarT1"/>
</dbReference>
<accession>S9QYN3</accession>
<dbReference type="HOGENOM" id="CLU_1979252_0_0_5"/>
<reference evidence="2" key="1">
    <citation type="journal article" date="2014" name="Stand. Genomic Sci.">
        <title>Genome sequence of the exopolysaccharide-producing Salipiger mucosus type strain (DSM 16094(T)), a moderately halophilic member of the Roseobacter clade.</title>
        <authorList>
            <person name="Riedel T."/>
            <person name="Spring S."/>
            <person name="Fiebig A."/>
            <person name="Petersen J."/>
            <person name="Kyrpides N.C."/>
            <person name="Goker M."/>
            <person name="Klenk H.P."/>
        </authorList>
    </citation>
    <scope>NUCLEOTIDE SEQUENCE [LARGE SCALE GENOMIC DNA]</scope>
    <source>
        <strain evidence="2">DSM 16094</strain>
    </source>
</reference>
<evidence type="ECO:0000313" key="1">
    <source>
        <dbReference type="EMBL" id="EPX84753.1"/>
    </source>
</evidence>
<gene>
    <name evidence="1" type="ORF">Salmuc_01326</name>
</gene>
<proteinExistence type="predicted"/>
<dbReference type="AlphaFoldDB" id="S9QYN3"/>
<protein>
    <submittedName>
        <fullName evidence="1">Uncharacterized protein</fullName>
    </submittedName>
</protein>
<organism evidence="1 2">
    <name type="scientific">Salipiger mucosus DSM 16094</name>
    <dbReference type="NCBI Taxonomy" id="1123237"/>
    <lineage>
        <taxon>Bacteria</taxon>
        <taxon>Pseudomonadati</taxon>
        <taxon>Pseudomonadota</taxon>
        <taxon>Alphaproteobacteria</taxon>
        <taxon>Rhodobacterales</taxon>
        <taxon>Roseobacteraceae</taxon>
        <taxon>Salipiger</taxon>
    </lineage>
</organism>
<dbReference type="eggNOG" id="COG0286">
    <property type="taxonomic scope" value="Bacteria"/>
</dbReference>
<dbReference type="Pfam" id="PF22397">
    <property type="entry name" value="NADAR-DarT1"/>
    <property type="match status" value="1"/>
</dbReference>
<dbReference type="EMBL" id="APVH01000012">
    <property type="protein sequence ID" value="EPX84753.1"/>
    <property type="molecule type" value="Genomic_DNA"/>
</dbReference>
<evidence type="ECO:0000313" key="2">
    <source>
        <dbReference type="Proteomes" id="UP000015347"/>
    </source>
</evidence>
<dbReference type="Proteomes" id="UP000015347">
    <property type="component" value="Unassembled WGS sequence"/>
</dbReference>
<name>S9QYN3_9RHOB</name>
<keyword evidence="2" id="KW-1185">Reference proteome</keyword>